<name>A0A087HSK4_ARAAL</name>
<accession>A0A087HSK4</accession>
<proteinExistence type="predicted"/>
<feature type="region of interest" description="Disordered" evidence="2">
    <location>
        <begin position="282"/>
        <end position="339"/>
    </location>
</feature>
<evidence type="ECO:0000256" key="1">
    <source>
        <dbReference type="SAM" id="Coils"/>
    </source>
</evidence>
<reference evidence="4" key="1">
    <citation type="journal article" date="2015" name="Nat. Plants">
        <title>Genome expansion of Arabis alpina linked with retrotransposition and reduced symmetric DNA methylation.</title>
        <authorList>
            <person name="Willing E.M."/>
            <person name="Rawat V."/>
            <person name="Mandakova T."/>
            <person name="Maumus F."/>
            <person name="James G.V."/>
            <person name="Nordstroem K.J."/>
            <person name="Becker C."/>
            <person name="Warthmann N."/>
            <person name="Chica C."/>
            <person name="Szarzynska B."/>
            <person name="Zytnicki M."/>
            <person name="Albani M.C."/>
            <person name="Kiefer C."/>
            <person name="Bergonzi S."/>
            <person name="Castaings L."/>
            <person name="Mateos J.L."/>
            <person name="Berns M.C."/>
            <person name="Bujdoso N."/>
            <person name="Piofczyk T."/>
            <person name="de Lorenzo L."/>
            <person name="Barrero-Sicilia C."/>
            <person name="Mateos I."/>
            <person name="Piednoel M."/>
            <person name="Hagmann J."/>
            <person name="Chen-Min-Tao R."/>
            <person name="Iglesias-Fernandez R."/>
            <person name="Schuster S.C."/>
            <person name="Alonso-Blanco C."/>
            <person name="Roudier F."/>
            <person name="Carbonero P."/>
            <person name="Paz-Ares J."/>
            <person name="Davis S.J."/>
            <person name="Pecinka A."/>
            <person name="Quesneville H."/>
            <person name="Colot V."/>
            <person name="Lysak M.A."/>
            <person name="Weigel D."/>
            <person name="Coupland G."/>
            <person name="Schneeberger K."/>
        </authorList>
    </citation>
    <scope>NUCLEOTIDE SEQUENCE [LARGE SCALE GENOMIC DNA]</scope>
    <source>
        <strain evidence="4">cv. Pajares</strain>
    </source>
</reference>
<dbReference type="Proteomes" id="UP000029120">
    <property type="component" value="Chromosome 1"/>
</dbReference>
<organism evidence="3 4">
    <name type="scientific">Arabis alpina</name>
    <name type="common">Alpine rock-cress</name>
    <dbReference type="NCBI Taxonomy" id="50452"/>
    <lineage>
        <taxon>Eukaryota</taxon>
        <taxon>Viridiplantae</taxon>
        <taxon>Streptophyta</taxon>
        <taxon>Embryophyta</taxon>
        <taxon>Tracheophyta</taxon>
        <taxon>Spermatophyta</taxon>
        <taxon>Magnoliopsida</taxon>
        <taxon>eudicotyledons</taxon>
        <taxon>Gunneridae</taxon>
        <taxon>Pentapetalae</taxon>
        <taxon>rosids</taxon>
        <taxon>malvids</taxon>
        <taxon>Brassicales</taxon>
        <taxon>Brassicaceae</taxon>
        <taxon>Arabideae</taxon>
        <taxon>Arabis</taxon>
    </lineage>
</organism>
<evidence type="ECO:0000313" key="4">
    <source>
        <dbReference type="Proteomes" id="UP000029120"/>
    </source>
</evidence>
<evidence type="ECO:0000256" key="2">
    <source>
        <dbReference type="SAM" id="MobiDB-lite"/>
    </source>
</evidence>
<evidence type="ECO:0008006" key="5">
    <source>
        <dbReference type="Google" id="ProtNLM"/>
    </source>
</evidence>
<feature type="compositionally biased region" description="Polar residues" evidence="2">
    <location>
        <begin position="327"/>
        <end position="339"/>
    </location>
</feature>
<protein>
    <recommendedName>
        <fullName evidence="5">DUF1204 domain-containing protein</fullName>
    </recommendedName>
</protein>
<feature type="coiled-coil region" evidence="1">
    <location>
        <begin position="81"/>
        <end position="154"/>
    </location>
</feature>
<dbReference type="AlphaFoldDB" id="A0A087HSK4"/>
<keyword evidence="4" id="KW-1185">Reference proteome</keyword>
<feature type="coiled-coil region" evidence="1">
    <location>
        <begin position="227"/>
        <end position="254"/>
    </location>
</feature>
<feature type="compositionally biased region" description="Basic and acidic residues" evidence="2">
    <location>
        <begin position="283"/>
        <end position="294"/>
    </location>
</feature>
<dbReference type="EMBL" id="CM002869">
    <property type="protein sequence ID" value="KFK45106.1"/>
    <property type="molecule type" value="Genomic_DNA"/>
</dbReference>
<keyword evidence="1" id="KW-0175">Coiled coil</keyword>
<evidence type="ECO:0000313" key="3">
    <source>
        <dbReference type="EMBL" id="KFK45106.1"/>
    </source>
</evidence>
<sequence>MGGEIEKTGDLSTFDFEFSFKGYGKHISDVPEKCSEFLRCVQGHLRQYDPSLDFGDKPVYTLFAEELIRAVSHVSFMATRLEKTEMRIVKLSTEVGDLKEKLDRQVEISKEMTGEAENARGRLKEAGNRLGMLRDQLELERNERDAEILLLKEENEKLKDVGSDVVLRTVQTMIDKALGEMRIRYEGRLNHLHQCSIDAEEVNRLNSLINQVNYSLELYAGLRADGIDIPEEKIEKLQADMKSLNEKFYSLDVEVAKPEDYLVNHVADRVPLDLSSFQLDLGEGSRTRPAREDVSATEEAEIALDGENAQDKENAQDEGGEVDAIDASTNEELAPLFSS</sequence>
<gene>
    <name evidence="3" type="ordered locus">AALP_Aa1g345100</name>
</gene>
<dbReference type="Gramene" id="KFK45106">
    <property type="protein sequence ID" value="KFK45106"/>
    <property type="gene ID" value="AALP_AA1G345100"/>
</dbReference>
<feature type="compositionally biased region" description="Acidic residues" evidence="2">
    <location>
        <begin position="295"/>
        <end position="304"/>
    </location>
</feature>